<keyword evidence="5" id="KW-0802">TPR repeat</keyword>
<dbReference type="GO" id="GO:0005737">
    <property type="term" value="C:cytoplasm"/>
    <property type="evidence" value="ECO:0007669"/>
    <property type="project" value="TreeGrafter"/>
</dbReference>
<dbReference type="SUPFAM" id="SSF48452">
    <property type="entry name" value="TPR-like"/>
    <property type="match status" value="1"/>
</dbReference>
<dbReference type="AlphaFoldDB" id="A0A7S3LG91"/>
<dbReference type="Gene3D" id="1.25.40.10">
    <property type="entry name" value="Tetratricopeptide repeat domain"/>
    <property type="match status" value="1"/>
</dbReference>
<dbReference type="GO" id="GO:0097431">
    <property type="term" value="C:mitotic spindle pole"/>
    <property type="evidence" value="ECO:0007669"/>
    <property type="project" value="TreeGrafter"/>
</dbReference>
<name>A0A7S3LG91_9STRA</name>
<dbReference type="InterPro" id="IPR049039">
    <property type="entry name" value="RMD1-3_a_helical_rpt"/>
</dbReference>
<evidence type="ECO:0000256" key="4">
    <source>
        <dbReference type="ARBA" id="ARBA00022737"/>
    </source>
</evidence>
<proteinExistence type="predicted"/>
<sequence>MRFVNISCGFALLSHRGGFSRFRSLRHCYTTRSRIASSASSRVSTLSRTSSSNRFEKFIGVATLAIAFGSSSTMACAGEDLKHLDALFEKRGNDGNLSMLMDKLESLYSEKPDLRPQLCYRLARCAYNLRTSVDPKDAGYSGSSDKKKALGEKCLKYAEEALATNPNDYRSSYWCGIAIQTVGEAEGTKYTISNLEVIKKHFERAASLNPNDGTTQYCLGQWCYSLADLGWVTRKLAATLFATPPTSSFEEALVYFQRAEEVEPGFWNKNTLYVAKTYEKLGNKQKAKEWAKITMERQCGNNEDEQVKKEAETIYSKY</sequence>
<dbReference type="EMBL" id="HBIN01000732">
    <property type="protein sequence ID" value="CAE0430011.1"/>
    <property type="molecule type" value="Transcribed_RNA"/>
</dbReference>
<dbReference type="InterPro" id="IPR011990">
    <property type="entry name" value="TPR-like_helical_dom_sf"/>
</dbReference>
<evidence type="ECO:0000313" key="9">
    <source>
        <dbReference type="EMBL" id="CAE0430011.1"/>
    </source>
</evidence>
<dbReference type="GO" id="GO:0008017">
    <property type="term" value="F:microtubule binding"/>
    <property type="evidence" value="ECO:0007669"/>
    <property type="project" value="TreeGrafter"/>
</dbReference>
<dbReference type="GO" id="GO:0005876">
    <property type="term" value="C:spindle microtubule"/>
    <property type="evidence" value="ECO:0007669"/>
    <property type="project" value="TreeGrafter"/>
</dbReference>
<evidence type="ECO:0000256" key="7">
    <source>
        <dbReference type="ARBA" id="ARBA00039966"/>
    </source>
</evidence>
<accession>A0A7S3LG91</accession>
<evidence type="ECO:0000256" key="3">
    <source>
        <dbReference type="ARBA" id="ARBA00022490"/>
    </source>
</evidence>
<keyword evidence="3" id="KW-0963">Cytoplasm</keyword>
<comment type="subunit">
    <text evidence="2">Interacts with microtubules.</text>
</comment>
<dbReference type="PANTHER" id="PTHR16056">
    <property type="entry name" value="REGULATOR OF MICROTUBULE DYNAMICS PROTEIN"/>
    <property type="match status" value="1"/>
</dbReference>
<organism evidence="9">
    <name type="scientific">Aplanochytrium stocchinoi</name>
    <dbReference type="NCBI Taxonomy" id="215587"/>
    <lineage>
        <taxon>Eukaryota</taxon>
        <taxon>Sar</taxon>
        <taxon>Stramenopiles</taxon>
        <taxon>Bigyra</taxon>
        <taxon>Labyrinthulomycetes</taxon>
        <taxon>Thraustochytrida</taxon>
        <taxon>Thraustochytriidae</taxon>
        <taxon>Aplanochytrium</taxon>
    </lineage>
</organism>
<evidence type="ECO:0000256" key="2">
    <source>
        <dbReference type="ARBA" id="ARBA00011375"/>
    </source>
</evidence>
<evidence type="ECO:0000256" key="5">
    <source>
        <dbReference type="ARBA" id="ARBA00022803"/>
    </source>
</evidence>
<keyword evidence="6" id="KW-0206">Cytoskeleton</keyword>
<evidence type="ECO:0000256" key="6">
    <source>
        <dbReference type="ARBA" id="ARBA00023212"/>
    </source>
</evidence>
<comment type="subcellular location">
    <subcellularLocation>
        <location evidence="1">Cytoplasm</location>
        <location evidence="1">Cytoskeleton</location>
    </subcellularLocation>
</comment>
<evidence type="ECO:0000256" key="1">
    <source>
        <dbReference type="ARBA" id="ARBA00004245"/>
    </source>
</evidence>
<evidence type="ECO:0000256" key="8">
    <source>
        <dbReference type="ARBA" id="ARBA00041958"/>
    </source>
</evidence>
<keyword evidence="4" id="KW-0677">Repeat</keyword>
<gene>
    <name evidence="9" type="ORF">ASTO00021_LOCUS334</name>
</gene>
<dbReference type="Pfam" id="PF21033">
    <property type="entry name" value="RMD1-3"/>
    <property type="match status" value="1"/>
</dbReference>
<reference evidence="9" key="1">
    <citation type="submission" date="2021-01" db="EMBL/GenBank/DDBJ databases">
        <authorList>
            <person name="Corre E."/>
            <person name="Pelletier E."/>
            <person name="Niang G."/>
            <person name="Scheremetjew M."/>
            <person name="Finn R."/>
            <person name="Kale V."/>
            <person name="Holt S."/>
            <person name="Cochrane G."/>
            <person name="Meng A."/>
            <person name="Brown T."/>
            <person name="Cohen L."/>
        </authorList>
    </citation>
    <scope>NUCLEOTIDE SEQUENCE</scope>
    <source>
        <strain evidence="9">GSBS06</strain>
    </source>
</reference>
<dbReference type="PANTHER" id="PTHR16056:SF16">
    <property type="entry name" value="REGULATOR OF MICROTUBULE DYNAMICS PROTEIN 1"/>
    <property type="match status" value="1"/>
</dbReference>
<protein>
    <recommendedName>
        <fullName evidence="7">Regulator of microtubule dynamics protein 1</fullName>
    </recommendedName>
    <alternativeName>
        <fullName evidence="8">Protein FAM82B</fullName>
    </alternativeName>
</protein>